<comment type="similarity">
    <text evidence="1 2">Belongs to the UPF0235 family.</text>
</comment>
<dbReference type="GO" id="GO:0005737">
    <property type="term" value="C:cytoplasm"/>
    <property type="evidence" value="ECO:0007669"/>
    <property type="project" value="TreeGrafter"/>
</dbReference>
<dbReference type="Gene3D" id="3.30.1200.10">
    <property type="entry name" value="YggU-like"/>
    <property type="match status" value="1"/>
</dbReference>
<dbReference type="AlphaFoldDB" id="A0A857JF73"/>
<dbReference type="SUPFAM" id="SSF69786">
    <property type="entry name" value="YggU-like"/>
    <property type="match status" value="1"/>
</dbReference>
<dbReference type="NCBIfam" id="TIGR00251">
    <property type="entry name" value="DUF167 family protein"/>
    <property type="match status" value="1"/>
</dbReference>
<accession>A0A857JF73</accession>
<evidence type="ECO:0000256" key="2">
    <source>
        <dbReference type="HAMAP-Rule" id="MF_00634"/>
    </source>
</evidence>
<dbReference type="HAMAP" id="MF_00634">
    <property type="entry name" value="UPF0235"/>
    <property type="match status" value="1"/>
</dbReference>
<organism evidence="3 4">
    <name type="scientific">Xylophilus rhododendri</name>
    <dbReference type="NCBI Taxonomy" id="2697032"/>
    <lineage>
        <taxon>Bacteria</taxon>
        <taxon>Pseudomonadati</taxon>
        <taxon>Pseudomonadota</taxon>
        <taxon>Betaproteobacteria</taxon>
        <taxon>Burkholderiales</taxon>
        <taxon>Xylophilus</taxon>
    </lineage>
</organism>
<dbReference type="SMART" id="SM01152">
    <property type="entry name" value="DUF167"/>
    <property type="match status" value="1"/>
</dbReference>
<evidence type="ECO:0000313" key="4">
    <source>
        <dbReference type="Proteomes" id="UP000464787"/>
    </source>
</evidence>
<proteinExistence type="inferred from homology"/>
<dbReference type="KEGG" id="xyk:GT347_08490"/>
<name>A0A857JF73_9BURK</name>
<dbReference type="PANTHER" id="PTHR13420:SF7">
    <property type="entry name" value="UPF0235 PROTEIN C15ORF40"/>
    <property type="match status" value="1"/>
</dbReference>
<dbReference type="InterPro" id="IPR003746">
    <property type="entry name" value="DUF167"/>
</dbReference>
<reference evidence="3 4" key="1">
    <citation type="submission" date="2020-01" db="EMBL/GenBank/DDBJ databases">
        <title>Genome sequencing of strain KACC 21265.</title>
        <authorList>
            <person name="Heo J."/>
            <person name="Kim S.-J."/>
            <person name="Kim J.-S."/>
            <person name="Hong S.-B."/>
            <person name="Kwon S.-W."/>
        </authorList>
    </citation>
    <scope>NUCLEOTIDE SEQUENCE [LARGE SCALE GENOMIC DNA]</scope>
    <source>
        <strain evidence="3 4">KACC 21265</strain>
    </source>
</reference>
<gene>
    <name evidence="3" type="ORF">GT347_08490</name>
</gene>
<dbReference type="Pfam" id="PF02594">
    <property type="entry name" value="DUF167"/>
    <property type="match status" value="1"/>
</dbReference>
<dbReference type="Proteomes" id="UP000464787">
    <property type="component" value="Chromosome"/>
</dbReference>
<evidence type="ECO:0000256" key="1">
    <source>
        <dbReference type="ARBA" id="ARBA00010364"/>
    </source>
</evidence>
<protein>
    <recommendedName>
        <fullName evidence="2">UPF0235 protein GT347_08490</fullName>
    </recommendedName>
</protein>
<evidence type="ECO:0000313" key="3">
    <source>
        <dbReference type="EMBL" id="QHJ01459.1"/>
    </source>
</evidence>
<dbReference type="EMBL" id="CP047650">
    <property type="protein sequence ID" value="QHJ01459.1"/>
    <property type="molecule type" value="Genomic_DNA"/>
</dbReference>
<sequence length="78" mass="8121">MTLQVKVKPNARVSQLSRTEDGSWLAQLKSPPVDGKANAELIALVAEAFGCRKAAVSIRSGASGRMKLVDVEGAAAQA</sequence>
<dbReference type="InterPro" id="IPR036591">
    <property type="entry name" value="YggU-like_sf"/>
</dbReference>
<keyword evidence="4" id="KW-1185">Reference proteome</keyword>
<dbReference type="PANTHER" id="PTHR13420">
    <property type="entry name" value="UPF0235 PROTEIN C15ORF40"/>
    <property type="match status" value="1"/>
</dbReference>